<accession>A0A422MY00</accession>
<evidence type="ECO:0000313" key="1">
    <source>
        <dbReference type="EMBL" id="RNE98051.1"/>
    </source>
</evidence>
<dbReference type="RefSeq" id="XP_029234441.1">
    <property type="nucleotide sequence ID" value="XM_029385820.1"/>
</dbReference>
<organism evidence="1 2">
    <name type="scientific">Trypanosoma rangeli</name>
    <dbReference type="NCBI Taxonomy" id="5698"/>
    <lineage>
        <taxon>Eukaryota</taxon>
        <taxon>Discoba</taxon>
        <taxon>Euglenozoa</taxon>
        <taxon>Kinetoplastea</taxon>
        <taxon>Metakinetoplastina</taxon>
        <taxon>Trypanosomatida</taxon>
        <taxon>Trypanosomatidae</taxon>
        <taxon>Trypanosoma</taxon>
        <taxon>Herpetosoma</taxon>
    </lineage>
</organism>
<proteinExistence type="predicted"/>
<name>A0A422MY00_TRYRA</name>
<dbReference type="EMBL" id="MKGL01000498">
    <property type="protein sequence ID" value="RNE98051.1"/>
    <property type="molecule type" value="Genomic_DNA"/>
</dbReference>
<evidence type="ECO:0000313" key="2">
    <source>
        <dbReference type="Proteomes" id="UP000283634"/>
    </source>
</evidence>
<sequence length="141" mass="14744">FALPQTMHFHSPLSPPYELCKLLKTDSAGGFASEAGAPNGVLKTDSAGGFASEAGAPNALLKTDPAGGFASEAGAPNALLKTDSVGGCASIECILVVFVSLLNTCFVSSFVLEFSWWLSFVSIQSYGRISVFILCVNVYRV</sequence>
<dbReference type="GeneID" id="40333050"/>
<reference evidence="1 2" key="1">
    <citation type="journal article" date="2018" name="BMC Genomics">
        <title>Genomic comparison of Trypanosoma conorhini and Trypanosoma rangeli to Trypanosoma cruzi strains of high and low virulence.</title>
        <authorList>
            <person name="Bradwell K.R."/>
            <person name="Koparde V.N."/>
            <person name="Matveyev A.V."/>
            <person name="Serrano M.G."/>
            <person name="Alves J.M."/>
            <person name="Parikh H."/>
            <person name="Huang B."/>
            <person name="Lee V."/>
            <person name="Espinosa-Alvarez O."/>
            <person name="Ortiz P.A."/>
            <person name="Costa-Martins A.G."/>
            <person name="Teixeira M.M."/>
            <person name="Buck G.A."/>
        </authorList>
    </citation>
    <scope>NUCLEOTIDE SEQUENCE [LARGE SCALE GENOMIC DNA]</scope>
    <source>
        <strain evidence="1 2">AM80</strain>
    </source>
</reference>
<dbReference type="AlphaFoldDB" id="A0A422MY00"/>
<gene>
    <name evidence="1" type="ORF">TraAM80_09117</name>
</gene>
<feature type="non-terminal residue" evidence="1">
    <location>
        <position position="1"/>
    </location>
</feature>
<dbReference type="Proteomes" id="UP000283634">
    <property type="component" value="Unassembled WGS sequence"/>
</dbReference>
<protein>
    <submittedName>
        <fullName evidence="1">Uncharacterized protein</fullName>
    </submittedName>
</protein>
<keyword evidence="2" id="KW-1185">Reference proteome</keyword>
<comment type="caution">
    <text evidence="1">The sequence shown here is derived from an EMBL/GenBank/DDBJ whole genome shotgun (WGS) entry which is preliminary data.</text>
</comment>